<feature type="transmembrane region" description="Helical" evidence="5">
    <location>
        <begin position="73"/>
        <end position="90"/>
    </location>
</feature>
<dbReference type="RefSeq" id="XP_049262551.1">
    <property type="nucleotide sequence ID" value="XM_049408147.1"/>
</dbReference>
<evidence type="ECO:0000256" key="1">
    <source>
        <dbReference type="ARBA" id="ARBA00004127"/>
    </source>
</evidence>
<dbReference type="Proteomes" id="UP000694255">
    <property type="component" value="Unassembled WGS sequence"/>
</dbReference>
<dbReference type="GO" id="GO:0003865">
    <property type="term" value="F:3-oxo-5-alpha-steroid 4-dehydrogenase activity"/>
    <property type="evidence" value="ECO:0007669"/>
    <property type="project" value="TreeGrafter"/>
</dbReference>
<dbReference type="EMBL" id="JAGSYN010000181">
    <property type="protein sequence ID" value="KAG7662318.1"/>
    <property type="molecule type" value="Genomic_DNA"/>
</dbReference>
<keyword evidence="3 5" id="KW-1133">Transmembrane helix</keyword>
<keyword evidence="5" id="KW-0256">Endoplasmic reticulum</keyword>
<evidence type="ECO:0000313" key="7">
    <source>
        <dbReference type="EMBL" id="KAG7662318.1"/>
    </source>
</evidence>
<dbReference type="GeneID" id="73471012"/>
<dbReference type="Pfam" id="PF02544">
    <property type="entry name" value="Steroid_dh"/>
    <property type="match status" value="1"/>
</dbReference>
<evidence type="ECO:0000313" key="8">
    <source>
        <dbReference type="Proteomes" id="UP000694255"/>
    </source>
</evidence>
<comment type="caution">
    <text evidence="7">The sequence shown here is derived from an EMBL/GenBank/DDBJ whole genome shotgun (WGS) entry which is preliminary data.</text>
</comment>
<feature type="transmembrane region" description="Helical" evidence="5">
    <location>
        <begin position="12"/>
        <end position="31"/>
    </location>
</feature>
<evidence type="ECO:0000256" key="4">
    <source>
        <dbReference type="ARBA" id="ARBA00023136"/>
    </source>
</evidence>
<feature type="transmembrane region" description="Helical" evidence="5">
    <location>
        <begin position="143"/>
        <end position="167"/>
    </location>
</feature>
<evidence type="ECO:0000256" key="3">
    <source>
        <dbReference type="ARBA" id="ARBA00022989"/>
    </source>
</evidence>
<dbReference type="AlphaFoldDB" id="A0A8J5QKW7"/>
<comment type="catalytic activity">
    <reaction evidence="5">
        <text>a di-trans,poly-cis-dolichal + NADP(+) = a di-trans,poly-cis-polyprenal + NADPH + H(+)</text>
        <dbReference type="Rhea" id="RHEA:80727"/>
        <dbReference type="Rhea" id="RHEA-COMP:19536"/>
        <dbReference type="Rhea" id="RHEA-COMP:19537"/>
        <dbReference type="ChEBI" id="CHEBI:15378"/>
        <dbReference type="ChEBI" id="CHEBI:57783"/>
        <dbReference type="ChEBI" id="CHEBI:58349"/>
        <dbReference type="ChEBI" id="CHEBI:231623"/>
        <dbReference type="ChEBI" id="CHEBI:231637"/>
        <dbReference type="EC" id="1.3.1.94"/>
    </reaction>
    <physiologicalReaction direction="right-to-left" evidence="5">
        <dbReference type="Rhea" id="RHEA:80729"/>
    </physiologicalReaction>
</comment>
<feature type="transmembrane region" description="Helical" evidence="5">
    <location>
        <begin position="221"/>
        <end position="239"/>
    </location>
</feature>
<comment type="similarity">
    <text evidence="5">Belongs to the steroid 5-alpha reductase family. Polyprenal reductase subfamily.</text>
</comment>
<protein>
    <recommendedName>
        <fullName evidence="5">Polyprenal reductase</fullName>
        <ecNumber evidence="5">1.3.1.94</ecNumber>
    </recommendedName>
</protein>
<comment type="subcellular location">
    <subcellularLocation>
        <location evidence="1">Endomembrane system</location>
        <topology evidence="1">Multi-pass membrane protein</topology>
    </subcellularLocation>
    <subcellularLocation>
        <location evidence="5">Endoplasmic reticulum membrane</location>
    </subcellularLocation>
</comment>
<keyword evidence="5" id="KW-0521">NADP</keyword>
<keyword evidence="5" id="KW-0560">Oxidoreductase</keyword>
<name>A0A8J5QKW7_9ASCO</name>
<feature type="transmembrane region" description="Helical" evidence="5">
    <location>
        <begin position="245"/>
        <end position="263"/>
    </location>
</feature>
<dbReference type="PANTHER" id="PTHR14624">
    <property type="entry name" value="DFG10 PROTEIN"/>
    <property type="match status" value="1"/>
</dbReference>
<gene>
    <name evidence="7" type="ORF">J8A68_004212</name>
</gene>
<feature type="domain" description="3-oxo-5-alpha-steroid 4-dehydrogenase C-terminal" evidence="6">
    <location>
        <begin position="183"/>
        <end position="281"/>
    </location>
</feature>
<dbReference type="PANTHER" id="PTHR14624:SF0">
    <property type="entry name" value="POLYPRENOL REDUCTASE"/>
    <property type="match status" value="1"/>
</dbReference>
<dbReference type="EC" id="1.3.1.94" evidence="5"/>
<dbReference type="PROSITE" id="PS50244">
    <property type="entry name" value="S5A_REDUCTASE"/>
    <property type="match status" value="1"/>
</dbReference>
<dbReference type="OrthoDB" id="541710at2759"/>
<keyword evidence="8" id="KW-1185">Reference proteome</keyword>
<dbReference type="InterPro" id="IPR039698">
    <property type="entry name" value="Dfg10/SRD5A3"/>
</dbReference>
<comment type="function">
    <text evidence="5">Plays a key role in early steps of protein N-linked glycosylation by being involved in the conversion of polyprenol into dolichol. Acts as a polyprenal reductase that mediates the reduction of polyprenal into dolichal in a NADP-dependent mechanism. Dolichols are required for the synthesis of dolichol-linked monosaccharides and the oligosaccharide precursor used for N-glycosylation.</text>
</comment>
<proteinExistence type="inferred from homology"/>
<keyword evidence="4 5" id="KW-0472">Membrane</keyword>
<dbReference type="GO" id="GO:0005789">
    <property type="term" value="C:endoplasmic reticulum membrane"/>
    <property type="evidence" value="ECO:0007669"/>
    <property type="project" value="UniProtKB-SubCell"/>
</dbReference>
<dbReference type="UniPathway" id="UPA00378"/>
<accession>A0A8J5QKW7</accession>
<reference evidence="7 8" key="1">
    <citation type="journal article" date="2021" name="DNA Res.">
        <title>Genome analysis of Candida subhashii reveals its hybrid nature and dual mitochondrial genome conformations.</title>
        <authorList>
            <person name="Mixao V."/>
            <person name="Hegedusova E."/>
            <person name="Saus E."/>
            <person name="Pryszcz L.P."/>
            <person name="Cillingova A."/>
            <person name="Nosek J."/>
            <person name="Gabaldon T."/>
        </authorList>
    </citation>
    <scope>NUCLEOTIDE SEQUENCE [LARGE SCALE GENOMIC DNA]</scope>
    <source>
        <strain evidence="7 8">CBS 10753</strain>
    </source>
</reference>
<dbReference type="GO" id="GO:0160198">
    <property type="term" value="F:polyprenal reductase activity"/>
    <property type="evidence" value="ECO:0007669"/>
    <property type="project" value="UniProtKB-EC"/>
</dbReference>
<dbReference type="GO" id="GO:0006488">
    <property type="term" value="P:dolichol-linked oligosaccharide biosynthetic process"/>
    <property type="evidence" value="ECO:0007669"/>
    <property type="project" value="UniProtKB-UniRule"/>
</dbReference>
<keyword evidence="2 5" id="KW-0812">Transmembrane</keyword>
<dbReference type="InterPro" id="IPR001104">
    <property type="entry name" value="3-oxo-5_a-steroid_4-DH_C"/>
</dbReference>
<evidence type="ECO:0000256" key="5">
    <source>
        <dbReference type="RuleBase" id="RU367081"/>
    </source>
</evidence>
<evidence type="ECO:0000256" key="2">
    <source>
        <dbReference type="ARBA" id="ARBA00022692"/>
    </source>
</evidence>
<sequence length="288" mass="33295">MNSYYYYSKVQLLISIAYVFFVVSIVSIKLIKPLNNLLLYGKTSTATTTTPNSSPTKKVIQYVSNRLTVPKSWFTHFYITLFSLSTVIYIQQQFNMNQDGISPNQVNYKNLSIIQKLLWIQGLRRLAECLTITNFSKTARMNFAHYFIGMAHYIMVSMSCYLGLIVTKSQQGDASPLTLADYCLIILFITSSIQQFFHHYYLSTLVKYTMPKFKLVSSPHYLNEIQIYIILFGLSVKNGWTLTSINFLTCLLFVTVNLSMSSLETYKYYQLKFKDEFTLQWAICPGLL</sequence>
<evidence type="ECO:0000259" key="6">
    <source>
        <dbReference type="Pfam" id="PF02544"/>
    </source>
</evidence>
<comment type="pathway">
    <text evidence="5">Protein modification; protein glycosylation.</text>
</comment>
<dbReference type="GO" id="GO:0016095">
    <property type="term" value="P:polyprenol catabolic process"/>
    <property type="evidence" value="ECO:0007669"/>
    <property type="project" value="UniProtKB-UniRule"/>
</dbReference>
<dbReference type="GO" id="GO:0102389">
    <property type="term" value="F:polyprenol reductase activity"/>
    <property type="evidence" value="ECO:0007669"/>
    <property type="project" value="UniProtKB-UniRule"/>
</dbReference>
<organism evidence="7 8">
    <name type="scientific">[Candida] subhashii</name>
    <dbReference type="NCBI Taxonomy" id="561895"/>
    <lineage>
        <taxon>Eukaryota</taxon>
        <taxon>Fungi</taxon>
        <taxon>Dikarya</taxon>
        <taxon>Ascomycota</taxon>
        <taxon>Saccharomycotina</taxon>
        <taxon>Pichiomycetes</taxon>
        <taxon>Debaryomycetaceae</taxon>
        <taxon>Spathaspora</taxon>
    </lineage>
</organism>
<feature type="transmembrane region" description="Helical" evidence="5">
    <location>
        <begin position="179"/>
        <end position="201"/>
    </location>
</feature>